<dbReference type="InterPro" id="IPR003959">
    <property type="entry name" value="ATPase_AAA_core"/>
</dbReference>
<evidence type="ECO:0000259" key="2">
    <source>
        <dbReference type="SMART" id="SM00382"/>
    </source>
</evidence>
<dbReference type="AlphaFoldDB" id="A0AA86AMX1"/>
<proteinExistence type="predicted"/>
<reference evidence="3 4" key="1">
    <citation type="journal article" date="2014" name="Environ. Microbiol.">
        <title>Insights into organohalide respiration and the versatile catabolism of Sulfurospirillum multivorans gained from comparative genomics and physiological studies.</title>
        <authorList>
            <person name="Goris T."/>
            <person name="Schubert T."/>
            <person name="Gadkari J."/>
            <person name="Wubet T."/>
            <person name="Tarkka M."/>
            <person name="Buscot F."/>
            <person name="Adrian L."/>
            <person name="Diekert G."/>
        </authorList>
    </citation>
    <scope>NUCLEOTIDE SEQUENCE [LARGE SCALE GENOMIC DNA]</scope>
    <source>
        <strain evidence="4">DM 12446 / JCM 15788 / NBRC 109480</strain>
    </source>
</reference>
<gene>
    <name evidence="3" type="ORF">SMUL_2548</name>
</gene>
<evidence type="ECO:0000313" key="3">
    <source>
        <dbReference type="EMBL" id="AHJ13790.1"/>
    </source>
</evidence>
<dbReference type="Proteomes" id="UP000019322">
    <property type="component" value="Chromosome"/>
</dbReference>
<evidence type="ECO:0000256" key="1">
    <source>
        <dbReference type="SAM" id="Coils"/>
    </source>
</evidence>
<dbReference type="GO" id="GO:0016887">
    <property type="term" value="F:ATP hydrolysis activity"/>
    <property type="evidence" value="ECO:0007669"/>
    <property type="project" value="InterPro"/>
</dbReference>
<dbReference type="RefSeq" id="WP_025345632.1">
    <property type="nucleotide sequence ID" value="NZ_CP007201.1"/>
</dbReference>
<dbReference type="SUPFAM" id="SSF52540">
    <property type="entry name" value="P-loop containing nucleoside triphosphate hydrolases"/>
    <property type="match status" value="1"/>
</dbReference>
<dbReference type="InterPro" id="IPR003593">
    <property type="entry name" value="AAA+_ATPase"/>
</dbReference>
<dbReference type="Pfam" id="PF13304">
    <property type="entry name" value="AAA_21"/>
    <property type="match status" value="1"/>
</dbReference>
<keyword evidence="1" id="KW-0175">Coiled coil</keyword>
<dbReference type="GO" id="GO:0005524">
    <property type="term" value="F:ATP binding"/>
    <property type="evidence" value="ECO:0007669"/>
    <property type="project" value="InterPro"/>
</dbReference>
<evidence type="ECO:0000313" key="4">
    <source>
        <dbReference type="Proteomes" id="UP000019322"/>
    </source>
</evidence>
<accession>A0AA86AMX1</accession>
<sequence>MKIDTFKIKNIVILNYKKYAQLSLDINSDFNLIIGENGSGKTTVLDAMATLLGGYLQAFQNIPAGERHSINKSDIKIEIQDYENNISVEYKLPISISGTLSIDNEDVIIERFRRSMVSTKTELLKQQNQAIYTLVKTLESSEDKMFPLISYHGTGRLWEQDYKSSAKMEKLTRYDGYKDCLNAKSNYRNFISWFEKQEKNSFNLRKEIAVLEAVRNTVKEMIGLLTKKEVELFIYREGDLELKFKNEATRERVSNLSDGYRNIIGIVSDIAYRMAILNPTLGLDVVKKTSGVVLIDEIDLHLHPKWQKEIVGLLQELFPKVQFIATTHSPFIIQSMQSDQIIKLDDNSRTLEADATMMSIEDIVENIQKIELPQMSSRKIEMLRAADEYLSILEKLEDNNSLQTEEVKRKLDELIEPFEENMAYVAFLRRKRLLTENKQ</sequence>
<dbReference type="KEGG" id="smul:SMUL_2548"/>
<dbReference type="SMART" id="SM00382">
    <property type="entry name" value="AAA"/>
    <property type="match status" value="1"/>
</dbReference>
<dbReference type="EMBL" id="CP007201">
    <property type="protein sequence ID" value="AHJ13790.1"/>
    <property type="molecule type" value="Genomic_DNA"/>
</dbReference>
<protein>
    <submittedName>
        <fullName evidence="3">ATP binding protein</fullName>
    </submittedName>
</protein>
<dbReference type="Gene3D" id="3.40.50.300">
    <property type="entry name" value="P-loop containing nucleotide triphosphate hydrolases"/>
    <property type="match status" value="1"/>
</dbReference>
<feature type="domain" description="AAA+ ATPase" evidence="2">
    <location>
        <begin position="27"/>
        <end position="348"/>
    </location>
</feature>
<dbReference type="InterPro" id="IPR027417">
    <property type="entry name" value="P-loop_NTPase"/>
</dbReference>
<name>A0AA86AMX1_SULMK</name>
<organism evidence="3 4">
    <name type="scientific">Sulfurospirillum multivorans (strain DM 12446 / JCM 15788 / NBRC 109480)</name>
    <dbReference type="NCBI Taxonomy" id="1150621"/>
    <lineage>
        <taxon>Bacteria</taxon>
        <taxon>Pseudomonadati</taxon>
        <taxon>Campylobacterota</taxon>
        <taxon>Epsilonproteobacteria</taxon>
        <taxon>Campylobacterales</taxon>
        <taxon>Sulfurospirillaceae</taxon>
        <taxon>Sulfurospirillum</taxon>
    </lineage>
</organism>
<dbReference type="PANTHER" id="PTHR43581:SF2">
    <property type="entry name" value="EXCINUCLEASE ATPASE SUBUNIT"/>
    <property type="match status" value="1"/>
</dbReference>
<dbReference type="InterPro" id="IPR051396">
    <property type="entry name" value="Bact_Antivir_Def_Nuclease"/>
</dbReference>
<feature type="coiled-coil region" evidence="1">
    <location>
        <begin position="386"/>
        <end position="413"/>
    </location>
</feature>
<dbReference type="PANTHER" id="PTHR43581">
    <property type="entry name" value="ATP/GTP PHOSPHATASE"/>
    <property type="match status" value="1"/>
</dbReference>